<dbReference type="EMBL" id="JADEXS010000414">
    <property type="protein sequence ID" value="MBE9025424.1"/>
    <property type="molecule type" value="Genomic_DNA"/>
</dbReference>
<dbReference type="AlphaFoldDB" id="A0A8J7DI75"/>
<evidence type="ECO:0000313" key="3">
    <source>
        <dbReference type="Proteomes" id="UP000622533"/>
    </source>
</evidence>
<gene>
    <name evidence="2" type="ORF">IQ276_24285</name>
</gene>
<dbReference type="Proteomes" id="UP000622533">
    <property type="component" value="Unassembled WGS sequence"/>
</dbReference>
<organism evidence="2 3">
    <name type="scientific">Desmonostoc muscorum LEGE 12446</name>
    <dbReference type="NCBI Taxonomy" id="1828758"/>
    <lineage>
        <taxon>Bacteria</taxon>
        <taxon>Bacillati</taxon>
        <taxon>Cyanobacteriota</taxon>
        <taxon>Cyanophyceae</taxon>
        <taxon>Nostocales</taxon>
        <taxon>Nostocaceae</taxon>
        <taxon>Desmonostoc</taxon>
    </lineage>
</organism>
<comment type="caution">
    <text evidence="2">The sequence shown here is derived from an EMBL/GenBank/DDBJ whole genome shotgun (WGS) entry which is preliminary data.</text>
</comment>
<protein>
    <recommendedName>
        <fullName evidence="4">Lipoprotein</fullName>
    </recommendedName>
</protein>
<reference evidence="2" key="1">
    <citation type="submission" date="2020-10" db="EMBL/GenBank/DDBJ databases">
        <authorList>
            <person name="Castelo-Branco R."/>
            <person name="Eusebio N."/>
            <person name="Adriana R."/>
            <person name="Vieira A."/>
            <person name="Brugerolle De Fraissinette N."/>
            <person name="Rezende De Castro R."/>
            <person name="Schneider M.P."/>
            <person name="Vasconcelos V."/>
            <person name="Leao P.N."/>
        </authorList>
    </citation>
    <scope>NUCLEOTIDE SEQUENCE</scope>
    <source>
        <strain evidence="2">LEGE 12446</strain>
    </source>
</reference>
<accession>A0A8J7DI75</accession>
<evidence type="ECO:0000313" key="2">
    <source>
        <dbReference type="EMBL" id="MBE9025424.1"/>
    </source>
</evidence>
<evidence type="ECO:0008006" key="4">
    <source>
        <dbReference type="Google" id="ProtNLM"/>
    </source>
</evidence>
<feature type="signal peptide" evidence="1">
    <location>
        <begin position="1"/>
        <end position="21"/>
    </location>
</feature>
<dbReference type="RefSeq" id="WP_190876148.1">
    <property type="nucleotide sequence ID" value="NZ_JADEXS020000001.1"/>
</dbReference>
<sequence length="181" mass="19657">MVTFRQRVVLALIAATGVIVAAGVSATMGGDNKPSSELKPSVTATSTTCDKVLGDKVCVADLTVQVNSNELQQVKNHDRLFLKSGDTLRLSNVNYCIPSQAQLNKVEVKGYLFKNGVESYKNGLLTPSTFPINAGCHHIGNFQQTWKLEPGQHRVSIPIIKYVGSNRIIDGSFYFDLDAGE</sequence>
<keyword evidence="3" id="KW-1185">Reference proteome</keyword>
<proteinExistence type="predicted"/>
<name>A0A8J7DI75_DESMC</name>
<keyword evidence="1" id="KW-0732">Signal</keyword>
<feature type="chain" id="PRO_5035228093" description="Lipoprotein" evidence="1">
    <location>
        <begin position="22"/>
        <end position="181"/>
    </location>
</feature>
<evidence type="ECO:0000256" key="1">
    <source>
        <dbReference type="SAM" id="SignalP"/>
    </source>
</evidence>